<dbReference type="EMBL" id="JAHLQI010000001">
    <property type="protein sequence ID" value="MBU5489103.1"/>
    <property type="molecule type" value="Genomic_DNA"/>
</dbReference>
<protein>
    <submittedName>
        <fullName evidence="1">Uncharacterized protein</fullName>
    </submittedName>
</protein>
<evidence type="ECO:0000313" key="1">
    <source>
        <dbReference type="EMBL" id="MBU5489103.1"/>
    </source>
</evidence>
<sequence>MKQQTSTILRRCLRKEMEKAASAAEYYPNWHIQIEQARRQGVRPDLIAAHERHLKRKSTQRNGNSN</sequence>
<proteinExistence type="predicted"/>
<gene>
    <name evidence="1" type="ORF">KQI75_00430</name>
</gene>
<keyword evidence="2" id="KW-1185">Reference proteome</keyword>
<dbReference type="RefSeq" id="WP_216468718.1">
    <property type="nucleotide sequence ID" value="NZ_JAHLQI010000001.1"/>
</dbReference>
<accession>A0ABS6ENL6</accession>
<evidence type="ECO:0000313" key="2">
    <source>
        <dbReference type="Proteomes" id="UP000783588"/>
    </source>
</evidence>
<name>A0ABS6ENL6_9FIRM</name>
<organism evidence="1 2">
    <name type="scientific">Butyricicoccus intestinisimiae</name>
    <dbReference type="NCBI Taxonomy" id="2841509"/>
    <lineage>
        <taxon>Bacteria</taxon>
        <taxon>Bacillati</taxon>
        <taxon>Bacillota</taxon>
        <taxon>Clostridia</taxon>
        <taxon>Eubacteriales</taxon>
        <taxon>Butyricicoccaceae</taxon>
        <taxon>Butyricicoccus</taxon>
    </lineage>
</organism>
<reference evidence="1 2" key="1">
    <citation type="submission" date="2021-06" db="EMBL/GenBank/DDBJ databases">
        <authorList>
            <person name="Sun Q."/>
            <person name="Li D."/>
        </authorList>
    </citation>
    <scope>NUCLEOTIDE SEQUENCE [LARGE SCALE GENOMIC DNA]</scope>
    <source>
        <strain evidence="1 2">MSJd-7</strain>
    </source>
</reference>
<comment type="caution">
    <text evidence="1">The sequence shown here is derived from an EMBL/GenBank/DDBJ whole genome shotgun (WGS) entry which is preliminary data.</text>
</comment>
<dbReference type="Proteomes" id="UP000783588">
    <property type="component" value="Unassembled WGS sequence"/>
</dbReference>